<gene>
    <name evidence="9" type="ORF">AVDCRST_MAG19-1621</name>
</gene>
<dbReference type="AlphaFoldDB" id="A0A6J4U9Z9"/>
<evidence type="ECO:0000313" key="9">
    <source>
        <dbReference type="EMBL" id="CAA9542106.1"/>
    </source>
</evidence>
<evidence type="ECO:0000256" key="2">
    <source>
        <dbReference type="ARBA" id="ARBA00022448"/>
    </source>
</evidence>
<comment type="similarity">
    <text evidence="7">Belongs to the binding-protein-dependent transport system permease family.</text>
</comment>
<feature type="domain" description="ABC transmembrane type-1" evidence="8">
    <location>
        <begin position="121"/>
        <end position="326"/>
    </location>
</feature>
<dbReference type="Pfam" id="PF12911">
    <property type="entry name" value="OppC_N"/>
    <property type="match status" value="1"/>
</dbReference>
<keyword evidence="5 7" id="KW-1133">Transmembrane helix</keyword>
<dbReference type="InterPro" id="IPR035906">
    <property type="entry name" value="MetI-like_sf"/>
</dbReference>
<dbReference type="InterPro" id="IPR000515">
    <property type="entry name" value="MetI-like"/>
</dbReference>
<evidence type="ECO:0000256" key="5">
    <source>
        <dbReference type="ARBA" id="ARBA00022989"/>
    </source>
</evidence>
<keyword evidence="3" id="KW-1003">Cell membrane</keyword>
<feature type="transmembrane region" description="Helical" evidence="7">
    <location>
        <begin position="254"/>
        <end position="283"/>
    </location>
</feature>
<feature type="transmembrane region" description="Helical" evidence="7">
    <location>
        <begin position="200"/>
        <end position="219"/>
    </location>
</feature>
<proteinExistence type="inferred from homology"/>
<keyword evidence="6 7" id="KW-0472">Membrane</keyword>
<keyword evidence="4 7" id="KW-0812">Transmembrane</keyword>
<sequence length="339" mass="36413">MSQQAEVNVAAGSAASPFDGRLAAPVEQETGRRGEAITLRQRKQRSLWGNAWRQFRHHRLAMAGLVVFGFLVLATFGGTAIYPLEIDELDFMATMAAPSLAHPFGTDALGQDLLARVLWGGRISIGVGLVAAAVAIVVGTAIGALAGFFGGVTDSALMRLTDLFISLPQVPLLLVISFLYKDAFYNFFEDRTGDGTVGVFILIVFVIGLLNWMPTARLVRASFLSMKEKEFVESARSIGATRSMLMFRHILPNVMSPIIVAATLGVGAAIITESALSFLGLGFTSDVPTWGSMLLDGKDNVEFAPHMALFPGAMIFLTVLAINYVGDGLRDALDPRKTQ</sequence>
<dbReference type="InterPro" id="IPR050366">
    <property type="entry name" value="BP-dependent_transpt_permease"/>
</dbReference>
<dbReference type="Pfam" id="PF00528">
    <property type="entry name" value="BPD_transp_1"/>
    <property type="match status" value="1"/>
</dbReference>
<dbReference type="SUPFAM" id="SSF161098">
    <property type="entry name" value="MetI-like"/>
    <property type="match status" value="1"/>
</dbReference>
<name>A0A6J4U9Z9_9BACT</name>
<evidence type="ECO:0000256" key="1">
    <source>
        <dbReference type="ARBA" id="ARBA00004651"/>
    </source>
</evidence>
<dbReference type="PANTHER" id="PTHR43386">
    <property type="entry name" value="OLIGOPEPTIDE TRANSPORT SYSTEM PERMEASE PROTEIN APPC"/>
    <property type="match status" value="1"/>
</dbReference>
<feature type="transmembrane region" description="Helical" evidence="7">
    <location>
        <begin position="160"/>
        <end position="180"/>
    </location>
</feature>
<organism evidence="9">
    <name type="scientific">uncultured Thermomicrobiales bacterium</name>
    <dbReference type="NCBI Taxonomy" id="1645740"/>
    <lineage>
        <taxon>Bacteria</taxon>
        <taxon>Pseudomonadati</taxon>
        <taxon>Thermomicrobiota</taxon>
        <taxon>Thermomicrobia</taxon>
        <taxon>Thermomicrobiales</taxon>
        <taxon>environmental samples</taxon>
    </lineage>
</organism>
<dbReference type="PROSITE" id="PS50928">
    <property type="entry name" value="ABC_TM1"/>
    <property type="match status" value="1"/>
</dbReference>
<evidence type="ECO:0000256" key="3">
    <source>
        <dbReference type="ARBA" id="ARBA00022475"/>
    </source>
</evidence>
<dbReference type="InterPro" id="IPR025966">
    <property type="entry name" value="OppC_N"/>
</dbReference>
<dbReference type="GO" id="GO:0055085">
    <property type="term" value="P:transmembrane transport"/>
    <property type="evidence" value="ECO:0007669"/>
    <property type="project" value="InterPro"/>
</dbReference>
<dbReference type="Gene3D" id="1.10.3720.10">
    <property type="entry name" value="MetI-like"/>
    <property type="match status" value="1"/>
</dbReference>
<evidence type="ECO:0000256" key="7">
    <source>
        <dbReference type="RuleBase" id="RU363032"/>
    </source>
</evidence>
<dbReference type="CDD" id="cd06261">
    <property type="entry name" value="TM_PBP2"/>
    <property type="match status" value="1"/>
</dbReference>
<evidence type="ECO:0000256" key="4">
    <source>
        <dbReference type="ARBA" id="ARBA00022692"/>
    </source>
</evidence>
<feature type="transmembrane region" description="Helical" evidence="7">
    <location>
        <begin position="123"/>
        <end position="148"/>
    </location>
</feature>
<dbReference type="EMBL" id="CADCWL010000001">
    <property type="protein sequence ID" value="CAA9542106.1"/>
    <property type="molecule type" value="Genomic_DNA"/>
</dbReference>
<feature type="transmembrane region" description="Helical" evidence="7">
    <location>
        <begin position="60"/>
        <end position="82"/>
    </location>
</feature>
<protein>
    <submittedName>
        <fullName evidence="9">Oligopeptide transport system permease protein OppC</fullName>
    </submittedName>
</protein>
<keyword evidence="2 7" id="KW-0813">Transport</keyword>
<evidence type="ECO:0000259" key="8">
    <source>
        <dbReference type="PROSITE" id="PS50928"/>
    </source>
</evidence>
<feature type="transmembrane region" description="Helical" evidence="7">
    <location>
        <begin position="303"/>
        <end position="326"/>
    </location>
</feature>
<reference evidence="9" key="1">
    <citation type="submission" date="2020-02" db="EMBL/GenBank/DDBJ databases">
        <authorList>
            <person name="Meier V. D."/>
        </authorList>
    </citation>
    <scope>NUCLEOTIDE SEQUENCE</scope>
    <source>
        <strain evidence="9">AVDCRST_MAG19</strain>
    </source>
</reference>
<evidence type="ECO:0000256" key="6">
    <source>
        <dbReference type="ARBA" id="ARBA00023136"/>
    </source>
</evidence>
<accession>A0A6J4U9Z9</accession>
<dbReference type="PANTHER" id="PTHR43386:SF23">
    <property type="entry name" value="ABC TRANSPORTER"/>
    <property type="match status" value="1"/>
</dbReference>
<dbReference type="GO" id="GO:0005886">
    <property type="term" value="C:plasma membrane"/>
    <property type="evidence" value="ECO:0007669"/>
    <property type="project" value="UniProtKB-SubCell"/>
</dbReference>
<comment type="subcellular location">
    <subcellularLocation>
        <location evidence="1 7">Cell membrane</location>
        <topology evidence="1 7">Multi-pass membrane protein</topology>
    </subcellularLocation>
</comment>